<dbReference type="GeneID" id="43584114"/>
<evidence type="ECO:0000256" key="6">
    <source>
        <dbReference type="ARBA" id="ARBA00033752"/>
    </source>
</evidence>
<gene>
    <name evidence="8" type="ORF">SAPINGB_P005300</name>
</gene>
<dbReference type="PANTHER" id="PTHR28595:SF1">
    <property type="entry name" value="LARGE RIBOSOMAL SUBUNIT PROTEIN ML54"/>
    <property type="match status" value="1"/>
</dbReference>
<evidence type="ECO:0000256" key="3">
    <source>
        <dbReference type="ARBA" id="ARBA00022980"/>
    </source>
</evidence>
<evidence type="ECO:0000256" key="2">
    <source>
        <dbReference type="ARBA" id="ARBA00022946"/>
    </source>
</evidence>
<proteinExistence type="inferred from homology"/>
<accession>A0A5E8BZD7</accession>
<organism evidence="8 9">
    <name type="scientific">Magnusiomyces paraingens</name>
    <dbReference type="NCBI Taxonomy" id="2606893"/>
    <lineage>
        <taxon>Eukaryota</taxon>
        <taxon>Fungi</taxon>
        <taxon>Dikarya</taxon>
        <taxon>Ascomycota</taxon>
        <taxon>Saccharomycotina</taxon>
        <taxon>Dipodascomycetes</taxon>
        <taxon>Dipodascales</taxon>
        <taxon>Dipodascaceae</taxon>
        <taxon>Magnusiomyces</taxon>
    </lineage>
</organism>
<dbReference type="EMBL" id="CABVLU010000004">
    <property type="protein sequence ID" value="VVT56813.1"/>
    <property type="molecule type" value="Genomic_DNA"/>
</dbReference>
<dbReference type="GO" id="GO:0003735">
    <property type="term" value="F:structural constituent of ribosome"/>
    <property type="evidence" value="ECO:0007669"/>
    <property type="project" value="TreeGrafter"/>
</dbReference>
<evidence type="ECO:0000256" key="7">
    <source>
        <dbReference type="ARBA" id="ARBA00035179"/>
    </source>
</evidence>
<dbReference type="OrthoDB" id="10252718at2759"/>
<sequence length="118" mass="13238">MLSILRRSNITAARSLLLTTRFYSAQAAPAAAPAAKPKGPISSCPAGTVIKGLNIRKGQDPIVARPDEEYPEWLWTVLDKKAQDKRLEQDPIKAARKLRRQENRKKIKDNNFLAKMSK</sequence>
<protein>
    <recommendedName>
        <fullName evidence="7">Large ribosomal subunit protein mL54</fullName>
    </recommendedName>
</protein>
<evidence type="ECO:0000313" key="8">
    <source>
        <dbReference type="EMBL" id="VVT56813.1"/>
    </source>
</evidence>
<dbReference type="InterPro" id="IPR013870">
    <property type="entry name" value="Ribosomal_mL54"/>
</dbReference>
<keyword evidence="5" id="KW-0687">Ribonucleoprotein</keyword>
<evidence type="ECO:0000256" key="1">
    <source>
        <dbReference type="ARBA" id="ARBA00004173"/>
    </source>
</evidence>
<dbReference type="PANTHER" id="PTHR28595">
    <property type="entry name" value="39S RIBOSOMAL PROTEIN L54, MITOCHONDRIAL"/>
    <property type="match status" value="1"/>
</dbReference>
<evidence type="ECO:0000256" key="4">
    <source>
        <dbReference type="ARBA" id="ARBA00023128"/>
    </source>
</evidence>
<name>A0A5E8BZD7_9ASCO</name>
<comment type="similarity">
    <text evidence="6">Belongs to the mitochondrion-specific ribosomal protein mL54 family.</text>
</comment>
<keyword evidence="4" id="KW-0496">Mitochondrion</keyword>
<evidence type="ECO:0000313" key="9">
    <source>
        <dbReference type="Proteomes" id="UP000398389"/>
    </source>
</evidence>
<comment type="subcellular location">
    <subcellularLocation>
        <location evidence="1">Mitochondrion</location>
    </subcellularLocation>
</comment>
<dbReference type="AlphaFoldDB" id="A0A5E8BZD7"/>
<keyword evidence="3" id="KW-0689">Ribosomal protein</keyword>
<dbReference type="Proteomes" id="UP000398389">
    <property type="component" value="Unassembled WGS sequence"/>
</dbReference>
<reference evidence="8 9" key="1">
    <citation type="submission" date="2019-09" db="EMBL/GenBank/DDBJ databases">
        <authorList>
            <person name="Brejova B."/>
        </authorList>
    </citation>
    <scope>NUCLEOTIDE SEQUENCE [LARGE SCALE GENOMIC DNA]</scope>
</reference>
<keyword evidence="9" id="KW-1185">Reference proteome</keyword>
<dbReference type="RefSeq" id="XP_031855905.1">
    <property type="nucleotide sequence ID" value="XM_032000014.1"/>
</dbReference>
<evidence type="ECO:0000256" key="5">
    <source>
        <dbReference type="ARBA" id="ARBA00023274"/>
    </source>
</evidence>
<keyword evidence="2" id="KW-0809">Transit peptide</keyword>
<dbReference type="Pfam" id="PF08561">
    <property type="entry name" value="Ribosomal_L37"/>
    <property type="match status" value="1"/>
</dbReference>
<dbReference type="GO" id="GO:0005762">
    <property type="term" value="C:mitochondrial large ribosomal subunit"/>
    <property type="evidence" value="ECO:0007669"/>
    <property type="project" value="TreeGrafter"/>
</dbReference>